<proteinExistence type="predicted"/>
<reference evidence="2 3" key="1">
    <citation type="submission" date="2022-04" db="EMBL/GenBank/DDBJ databases">
        <title>Human microbiome associated bacterial genomes.</title>
        <authorList>
            <person name="Sandstrom S."/>
            <person name="Salamzade R."/>
            <person name="Kalan L.R."/>
        </authorList>
    </citation>
    <scope>NUCLEOTIDE SEQUENCE [LARGE SCALE GENOMIC DNA]</scope>
    <source>
        <strain evidence="3">p3-SID1799</strain>
    </source>
</reference>
<feature type="domain" description="Glycosyltransferase 2-like" evidence="1">
    <location>
        <begin position="8"/>
        <end position="175"/>
    </location>
</feature>
<gene>
    <name evidence="2" type="ORF">M3D15_00175</name>
</gene>
<name>A0ABT2HTX7_9MICO</name>
<dbReference type="Pfam" id="PF00535">
    <property type="entry name" value="Glycos_transf_2"/>
    <property type="match status" value="1"/>
</dbReference>
<protein>
    <submittedName>
        <fullName evidence="2">Glycosyltransferase</fullName>
        <ecNumber evidence="2">2.4.-.-</ecNumber>
    </submittedName>
</protein>
<dbReference type="InterPro" id="IPR050834">
    <property type="entry name" value="Glycosyltransf_2"/>
</dbReference>
<keyword evidence="2" id="KW-0328">Glycosyltransferase</keyword>
<keyword evidence="2" id="KW-0808">Transferase</keyword>
<evidence type="ECO:0000313" key="3">
    <source>
        <dbReference type="Proteomes" id="UP001525379"/>
    </source>
</evidence>
<sequence length="1052" mass="118182">MSPRVTVATRTKNRPILLARALESVANQRFDDYELVIVNDAGELAPVERLAKEKLDPAGINYRIVDNPESRGREAAMNIGFEGSTADYLILHDDDDSWHPDFLEKTVAYLDEHPEAGGVGTRTAVIFESIHGEEVREHSRQILAEDLHEVTLRDILRANYVPPIALLFRRDVYEEIGPFDGALPVLADWEFTIRLLAAQPVGFIDGEPLAFWHHRRGATGDLGNSVVVAANDHASYNERIRDEKLRDYLKGGSPAGEILYLADQFRRLEELVLAVGAEGSGEAAERRLKESKNLDSTRTELEIAIGRLEGRQIETQLALARIEQIIRAGGPLQRNIVDGVRALSSNARPVLARATTRAGALGKKLRGRVAAAAASTVQTQAPAGEHPMDELAAPDAVSPASTVGKVERVAQPEYARITRGDARMPKDGRRAIIYFVYDPAGEIDDYVEYKLTDLRKHADYILAVSNGPLSAHGRTRLEGLVDEVFERENKGFDVWAYKEAQEHIGWDRLAEFDELILMNYTFFGPIYPFQEVFDRMDPSDVDFWGLTEHGYVDEHEFGDRGGAMPPHIQSHWIAVRGPMLRSPEYREYWDTMPMIESYKDSIRRHESRFTRHFNERGFAHLVAWPERDYPSKHPIFDDIVQMLDDRLPIVKRRLFFHDPLYLEKNVIIGRDVLERIERAGYPLEHIWHNIVRSSKPRALVTNMNQLDILPHEPFPAASGKALDAGNMPSIAVVMHLYYDDMLDEMLDRVDLVPGTPRLVITTSDEERAERIRAGLARRGWEQGEVRIVESNRGRDISAFYLACADVLCDESIDIIVKIHGKKSAQDGYNAAQWFKRHLLDNLLPSAGYTENLIAMFQRDETLGLIFPPVVNLGYPTLGHGWFTNLNPAKELAKKLGVKVPLDDATPLAPLGSMFIARREALDILVNAGFTWTDFPDEGGYHDGTLAHVVERFVAYAAAERGFRTATVMSPEMAAISHGFLEYRLQAVTHVLPGTTTDEIIHRAQNPGVGSLALMGMRWVNRKFPAVGKVMWPAYRGAVIGAKGARKAIRRAR</sequence>
<dbReference type="Proteomes" id="UP001525379">
    <property type="component" value="Unassembled WGS sequence"/>
</dbReference>
<evidence type="ECO:0000259" key="1">
    <source>
        <dbReference type="Pfam" id="PF00535"/>
    </source>
</evidence>
<dbReference type="Pfam" id="PF05045">
    <property type="entry name" value="RgpF"/>
    <property type="match status" value="1"/>
</dbReference>
<evidence type="ECO:0000313" key="2">
    <source>
        <dbReference type="EMBL" id="MCT2041764.1"/>
    </source>
</evidence>
<dbReference type="GO" id="GO:0016757">
    <property type="term" value="F:glycosyltransferase activity"/>
    <property type="evidence" value="ECO:0007669"/>
    <property type="project" value="UniProtKB-KW"/>
</dbReference>
<dbReference type="InterPro" id="IPR007739">
    <property type="entry name" value="RgpF"/>
</dbReference>
<dbReference type="InterPro" id="IPR029044">
    <property type="entry name" value="Nucleotide-diphossugar_trans"/>
</dbReference>
<organism evidence="2 3">
    <name type="scientific">Pseudoclavibacter albus</name>
    <dbReference type="NCBI Taxonomy" id="272241"/>
    <lineage>
        <taxon>Bacteria</taxon>
        <taxon>Bacillati</taxon>
        <taxon>Actinomycetota</taxon>
        <taxon>Actinomycetes</taxon>
        <taxon>Micrococcales</taxon>
        <taxon>Microbacteriaceae</taxon>
        <taxon>Pseudoclavibacter</taxon>
    </lineage>
</organism>
<dbReference type="SUPFAM" id="SSF53448">
    <property type="entry name" value="Nucleotide-diphospho-sugar transferases"/>
    <property type="match status" value="1"/>
</dbReference>
<comment type="caution">
    <text evidence="2">The sequence shown here is derived from an EMBL/GenBank/DDBJ whole genome shotgun (WGS) entry which is preliminary data.</text>
</comment>
<dbReference type="PANTHER" id="PTHR43685:SF2">
    <property type="entry name" value="GLYCOSYLTRANSFERASE 2-LIKE DOMAIN-CONTAINING PROTEIN"/>
    <property type="match status" value="1"/>
</dbReference>
<dbReference type="EMBL" id="JALXSQ010000001">
    <property type="protein sequence ID" value="MCT2041764.1"/>
    <property type="molecule type" value="Genomic_DNA"/>
</dbReference>
<dbReference type="InterPro" id="IPR001173">
    <property type="entry name" value="Glyco_trans_2-like"/>
</dbReference>
<dbReference type="RefSeq" id="WP_260103557.1">
    <property type="nucleotide sequence ID" value="NZ_JALXSQ010000001.1"/>
</dbReference>
<keyword evidence="3" id="KW-1185">Reference proteome</keyword>
<dbReference type="PANTHER" id="PTHR43685">
    <property type="entry name" value="GLYCOSYLTRANSFERASE"/>
    <property type="match status" value="1"/>
</dbReference>
<accession>A0ABT2HTX7</accession>
<dbReference type="Gene3D" id="3.90.550.10">
    <property type="entry name" value="Spore Coat Polysaccharide Biosynthesis Protein SpsA, Chain A"/>
    <property type="match status" value="1"/>
</dbReference>
<dbReference type="EC" id="2.4.-.-" evidence="2"/>